<dbReference type="EMBL" id="CP001669">
    <property type="protein sequence ID" value="AFZ79862.1"/>
    <property type="molecule type" value="Genomic_DNA"/>
</dbReference>
<dbReference type="GeneID" id="15807139"/>
<name>L0AW91_THEEQ</name>
<gene>
    <name evidence="2" type="ORF">BEWA_027110</name>
</gene>
<organism evidence="2 3">
    <name type="scientific">Theileria equi strain WA</name>
    <dbReference type="NCBI Taxonomy" id="1537102"/>
    <lineage>
        <taxon>Eukaryota</taxon>
        <taxon>Sar</taxon>
        <taxon>Alveolata</taxon>
        <taxon>Apicomplexa</taxon>
        <taxon>Aconoidasida</taxon>
        <taxon>Piroplasmida</taxon>
        <taxon>Theileriidae</taxon>
        <taxon>Theileria</taxon>
    </lineage>
</organism>
<sequence length="57" mass="6357">MVNTAQKTAKEGTAKERATVDVEEENAIPKPAKKPTANAVKRGKGKWPTDQYYLKRI</sequence>
<proteinExistence type="predicted"/>
<evidence type="ECO:0000256" key="1">
    <source>
        <dbReference type="SAM" id="MobiDB-lite"/>
    </source>
</evidence>
<dbReference type="AlphaFoldDB" id="L0AW91"/>
<reference evidence="2 3" key="1">
    <citation type="journal article" date="2012" name="BMC Genomics">
        <title>Comparative genomic analysis and phylogenetic position of Theileria equi.</title>
        <authorList>
            <person name="Kappmeyer L.S."/>
            <person name="Thiagarajan M."/>
            <person name="Herndon D.R."/>
            <person name="Ramsay J.D."/>
            <person name="Caler E."/>
            <person name="Djikeng A."/>
            <person name="Gillespie J.J."/>
            <person name="Lau A.O."/>
            <person name="Roalson E.H."/>
            <person name="Silva J.C."/>
            <person name="Silva M.G."/>
            <person name="Suarez C.E."/>
            <person name="Ueti M.W."/>
            <person name="Nene V.M."/>
            <person name="Mealey R.H."/>
            <person name="Knowles D.P."/>
            <person name="Brayton K.A."/>
        </authorList>
    </citation>
    <scope>NUCLEOTIDE SEQUENCE [LARGE SCALE GENOMIC DNA]</scope>
    <source>
        <strain evidence="2 3">WA</strain>
    </source>
</reference>
<evidence type="ECO:0000313" key="2">
    <source>
        <dbReference type="EMBL" id="AFZ79862.1"/>
    </source>
</evidence>
<dbReference type="Proteomes" id="UP000031512">
    <property type="component" value="Chromosome 1"/>
</dbReference>
<evidence type="ECO:0000313" key="3">
    <source>
        <dbReference type="Proteomes" id="UP000031512"/>
    </source>
</evidence>
<feature type="compositionally biased region" description="Basic and acidic residues" evidence="1">
    <location>
        <begin position="8"/>
        <end position="20"/>
    </location>
</feature>
<dbReference type="VEuPathDB" id="PiroplasmaDB:BEWA_027110"/>
<accession>L0AW91</accession>
<dbReference type="RefSeq" id="XP_004829528.1">
    <property type="nucleotide sequence ID" value="XM_004829471.1"/>
</dbReference>
<feature type="region of interest" description="Disordered" evidence="1">
    <location>
        <begin position="1"/>
        <end position="45"/>
    </location>
</feature>
<keyword evidence="3" id="KW-1185">Reference proteome</keyword>
<protein>
    <submittedName>
        <fullName evidence="2">Uncharacterized protein</fullName>
    </submittedName>
</protein>
<dbReference type="KEGG" id="beq:BEWA_027110"/>